<evidence type="ECO:0000313" key="2">
    <source>
        <dbReference type="EMBL" id="GBP62627.1"/>
    </source>
</evidence>
<accession>A0A4C1XK28</accession>
<feature type="compositionally biased region" description="Polar residues" evidence="1">
    <location>
        <begin position="96"/>
        <end position="107"/>
    </location>
</feature>
<feature type="compositionally biased region" description="Basic and acidic residues" evidence="1">
    <location>
        <begin position="62"/>
        <end position="77"/>
    </location>
</feature>
<comment type="caution">
    <text evidence="2">The sequence shown here is derived from an EMBL/GenBank/DDBJ whole genome shotgun (WGS) entry which is preliminary data.</text>
</comment>
<evidence type="ECO:0000313" key="3">
    <source>
        <dbReference type="Proteomes" id="UP000299102"/>
    </source>
</evidence>
<name>A0A4C1XK28_EUMVA</name>
<reference evidence="2 3" key="1">
    <citation type="journal article" date="2019" name="Commun. Biol.">
        <title>The bagworm genome reveals a unique fibroin gene that provides high tensile strength.</title>
        <authorList>
            <person name="Kono N."/>
            <person name="Nakamura H."/>
            <person name="Ohtoshi R."/>
            <person name="Tomita M."/>
            <person name="Numata K."/>
            <person name="Arakawa K."/>
        </authorList>
    </citation>
    <scope>NUCLEOTIDE SEQUENCE [LARGE SCALE GENOMIC DNA]</scope>
</reference>
<evidence type="ECO:0000256" key="1">
    <source>
        <dbReference type="SAM" id="MobiDB-lite"/>
    </source>
</evidence>
<feature type="region of interest" description="Disordered" evidence="1">
    <location>
        <begin position="59"/>
        <end position="124"/>
    </location>
</feature>
<proteinExistence type="predicted"/>
<organism evidence="2 3">
    <name type="scientific">Eumeta variegata</name>
    <name type="common">Bagworm moth</name>
    <name type="synonym">Eumeta japonica</name>
    <dbReference type="NCBI Taxonomy" id="151549"/>
    <lineage>
        <taxon>Eukaryota</taxon>
        <taxon>Metazoa</taxon>
        <taxon>Ecdysozoa</taxon>
        <taxon>Arthropoda</taxon>
        <taxon>Hexapoda</taxon>
        <taxon>Insecta</taxon>
        <taxon>Pterygota</taxon>
        <taxon>Neoptera</taxon>
        <taxon>Endopterygota</taxon>
        <taxon>Lepidoptera</taxon>
        <taxon>Glossata</taxon>
        <taxon>Ditrysia</taxon>
        <taxon>Tineoidea</taxon>
        <taxon>Psychidae</taxon>
        <taxon>Oiketicinae</taxon>
        <taxon>Eumeta</taxon>
    </lineage>
</organism>
<keyword evidence="3" id="KW-1185">Reference proteome</keyword>
<protein>
    <submittedName>
        <fullName evidence="2">Uncharacterized protein</fullName>
    </submittedName>
</protein>
<dbReference type="EMBL" id="BGZK01000845">
    <property type="protein sequence ID" value="GBP62627.1"/>
    <property type="molecule type" value="Genomic_DNA"/>
</dbReference>
<dbReference type="Proteomes" id="UP000299102">
    <property type="component" value="Unassembled WGS sequence"/>
</dbReference>
<sequence>MSGSVSKSIPAVRCCVTYVRAGTWSMSDCLGRGGASSERAPADATGVRTKTLLAVNATTMRKQNEHEPFLKSSEHSRNGRITSQAEGPSRRKSNLHNEMNSSWNDFHQPTVEVLPSHKRFIGDP</sequence>
<gene>
    <name evidence="2" type="ORF">EVAR_46466_1</name>
</gene>
<dbReference type="AlphaFoldDB" id="A0A4C1XK28"/>